<keyword evidence="2" id="KW-1185">Reference proteome</keyword>
<proteinExistence type="predicted"/>
<reference evidence="1 2" key="1">
    <citation type="submission" date="2018-01" db="EMBL/GenBank/DDBJ databases">
        <title>Complete genome sequence of Bacteriovorax stolpii DSM12778.</title>
        <authorList>
            <person name="Tang B."/>
            <person name="Chang J."/>
        </authorList>
    </citation>
    <scope>NUCLEOTIDE SEQUENCE [LARGE SCALE GENOMIC DNA]</scope>
    <source>
        <strain evidence="1 2">DSM 12778</strain>
    </source>
</reference>
<organism evidence="1 2">
    <name type="scientific">Bacteriovorax stolpii</name>
    <name type="common">Bdellovibrio stolpii</name>
    <dbReference type="NCBI Taxonomy" id="960"/>
    <lineage>
        <taxon>Bacteria</taxon>
        <taxon>Pseudomonadati</taxon>
        <taxon>Bdellovibrionota</taxon>
        <taxon>Bacteriovoracia</taxon>
        <taxon>Bacteriovoracales</taxon>
        <taxon>Bacteriovoracaceae</taxon>
        <taxon>Bacteriovorax</taxon>
    </lineage>
</organism>
<dbReference type="Proteomes" id="UP000235584">
    <property type="component" value="Chromosome"/>
</dbReference>
<dbReference type="EMBL" id="CP025704">
    <property type="protein sequence ID" value="AUN98411.1"/>
    <property type="molecule type" value="Genomic_DNA"/>
</dbReference>
<accession>A0A2K9NSB8</accession>
<evidence type="ECO:0000313" key="2">
    <source>
        <dbReference type="Proteomes" id="UP000235584"/>
    </source>
</evidence>
<dbReference type="AlphaFoldDB" id="A0A2K9NSB8"/>
<protein>
    <submittedName>
        <fullName evidence="1">Uncharacterized protein</fullName>
    </submittedName>
</protein>
<evidence type="ECO:0000313" key="1">
    <source>
        <dbReference type="EMBL" id="AUN98411.1"/>
    </source>
</evidence>
<gene>
    <name evidence="1" type="ORF">C0V70_09900</name>
</gene>
<sequence>MKLLIVAASMILSASAFALSSTTHDYSQVLGAIKLDNACITDSEVKSINPVKVCTNLEAHTTNNGGEIGSHTDWVCTAWENQNLAYSRAFEKTVCLKYAPVNEASSGECLKYGKVADFLPATIKVRTVTTHGEASTERTSWFSFPACE</sequence>
<name>A0A2K9NSB8_BACTC</name>
<dbReference type="RefSeq" id="WP_102243702.1">
    <property type="nucleotide sequence ID" value="NZ_CP025704.1"/>
</dbReference>
<dbReference type="KEGG" id="bsto:C0V70_09900"/>